<dbReference type="Pfam" id="PF13508">
    <property type="entry name" value="Acetyltransf_7"/>
    <property type="match status" value="1"/>
</dbReference>
<evidence type="ECO:0000313" key="2">
    <source>
        <dbReference type="EMBL" id="PWQ93415.1"/>
    </source>
</evidence>
<dbReference type="InterPro" id="IPR000182">
    <property type="entry name" value="GNAT_dom"/>
</dbReference>
<keyword evidence="3" id="KW-1185">Reference proteome</keyword>
<proteinExistence type="predicted"/>
<dbReference type="EMBL" id="QGKL01000042">
    <property type="protein sequence ID" value="PWQ93415.1"/>
    <property type="molecule type" value="Genomic_DNA"/>
</dbReference>
<dbReference type="GO" id="GO:0016747">
    <property type="term" value="F:acyltransferase activity, transferring groups other than amino-acyl groups"/>
    <property type="evidence" value="ECO:0007669"/>
    <property type="project" value="InterPro"/>
</dbReference>
<dbReference type="Proteomes" id="UP000245506">
    <property type="component" value="Unassembled WGS sequence"/>
</dbReference>
<sequence>MKIELVAALESDTDFAFEAKRQAMGPHITTKWGWDESFQRNLHKQRYSEKPWFIIHLESKPIGTVSIHELPEHTRFGEFYLLDEYRDKGIGTQILKTFLEECDEKSQCVVLEFLKWNPVGTLYKRYGFEVTSENDIHYFMKRKPHTPTKA</sequence>
<accession>A0A317C433</accession>
<keyword evidence="2" id="KW-0808">Transferase</keyword>
<feature type="domain" description="N-acetyltransferase" evidence="1">
    <location>
        <begin position="3"/>
        <end position="150"/>
    </location>
</feature>
<dbReference type="Gene3D" id="3.40.630.30">
    <property type="match status" value="1"/>
</dbReference>
<evidence type="ECO:0000313" key="3">
    <source>
        <dbReference type="Proteomes" id="UP000245506"/>
    </source>
</evidence>
<dbReference type="PROSITE" id="PS51186">
    <property type="entry name" value="GNAT"/>
    <property type="match status" value="1"/>
</dbReference>
<gene>
    <name evidence="2" type="ORF">DKT75_17450</name>
</gene>
<evidence type="ECO:0000259" key="1">
    <source>
        <dbReference type="PROSITE" id="PS51186"/>
    </source>
</evidence>
<dbReference type="CDD" id="cd04301">
    <property type="entry name" value="NAT_SF"/>
    <property type="match status" value="1"/>
</dbReference>
<organism evidence="2 3">
    <name type="scientific">Leucothrix arctica</name>
    <dbReference type="NCBI Taxonomy" id="1481894"/>
    <lineage>
        <taxon>Bacteria</taxon>
        <taxon>Pseudomonadati</taxon>
        <taxon>Pseudomonadota</taxon>
        <taxon>Gammaproteobacteria</taxon>
        <taxon>Thiotrichales</taxon>
        <taxon>Thiotrichaceae</taxon>
        <taxon>Leucothrix</taxon>
    </lineage>
</organism>
<dbReference type="AlphaFoldDB" id="A0A317C433"/>
<comment type="caution">
    <text evidence="2">The sequence shown here is derived from an EMBL/GenBank/DDBJ whole genome shotgun (WGS) entry which is preliminary data.</text>
</comment>
<name>A0A317C433_9GAMM</name>
<dbReference type="OrthoDB" id="5522469at2"/>
<dbReference type="InterPro" id="IPR016181">
    <property type="entry name" value="Acyl_CoA_acyltransferase"/>
</dbReference>
<dbReference type="RefSeq" id="WP_109825176.1">
    <property type="nucleotide sequence ID" value="NZ_QGKL01000042.1"/>
</dbReference>
<reference evidence="2 3" key="1">
    <citation type="submission" date="2018-05" db="EMBL/GenBank/DDBJ databases">
        <title>Leucothrix arctica sp. nov., isolated from Arctic seawater.</title>
        <authorList>
            <person name="Choi A."/>
            <person name="Baek K."/>
        </authorList>
    </citation>
    <scope>NUCLEOTIDE SEQUENCE [LARGE SCALE GENOMIC DNA]</scope>
    <source>
        <strain evidence="2 3">IMCC9719</strain>
    </source>
</reference>
<dbReference type="SUPFAM" id="SSF55729">
    <property type="entry name" value="Acyl-CoA N-acyltransferases (Nat)"/>
    <property type="match status" value="1"/>
</dbReference>
<protein>
    <submittedName>
        <fullName evidence="2">N-acetyltransferase</fullName>
    </submittedName>
</protein>